<feature type="region of interest" description="Disordered" evidence="1">
    <location>
        <begin position="95"/>
        <end position="137"/>
    </location>
</feature>
<dbReference type="InterPro" id="IPR025498">
    <property type="entry name" value="DUF4389"/>
</dbReference>
<protein>
    <submittedName>
        <fullName evidence="3">DUF4389 domain-containing protein</fullName>
    </submittedName>
</protein>
<name>A0ABT8TKL8_9GAMM</name>
<organism evidence="3 4">
    <name type="scientific">Gilvimarinus algae</name>
    <dbReference type="NCBI Taxonomy" id="3058037"/>
    <lineage>
        <taxon>Bacteria</taxon>
        <taxon>Pseudomonadati</taxon>
        <taxon>Pseudomonadota</taxon>
        <taxon>Gammaproteobacteria</taxon>
        <taxon>Cellvibrionales</taxon>
        <taxon>Cellvibrionaceae</taxon>
        <taxon>Gilvimarinus</taxon>
    </lineage>
</organism>
<evidence type="ECO:0000256" key="1">
    <source>
        <dbReference type="SAM" id="MobiDB-lite"/>
    </source>
</evidence>
<dbReference type="EMBL" id="JAULRT010000062">
    <property type="protein sequence ID" value="MDO3384130.1"/>
    <property type="molecule type" value="Genomic_DNA"/>
</dbReference>
<evidence type="ECO:0000313" key="4">
    <source>
        <dbReference type="Proteomes" id="UP001168380"/>
    </source>
</evidence>
<comment type="caution">
    <text evidence="3">The sequence shown here is derived from an EMBL/GenBank/DDBJ whole genome shotgun (WGS) entry which is preliminary data.</text>
</comment>
<dbReference type="RefSeq" id="WP_302715423.1">
    <property type="nucleotide sequence ID" value="NZ_JAULRT010000062.1"/>
</dbReference>
<dbReference type="Proteomes" id="UP001168380">
    <property type="component" value="Unassembled WGS sequence"/>
</dbReference>
<evidence type="ECO:0000256" key="2">
    <source>
        <dbReference type="SAM" id="Phobius"/>
    </source>
</evidence>
<gene>
    <name evidence="3" type="ORF">QWI16_18270</name>
</gene>
<keyword evidence="2" id="KW-1133">Transmembrane helix</keyword>
<accession>A0ABT8TKL8</accession>
<keyword evidence="4" id="KW-1185">Reference proteome</keyword>
<evidence type="ECO:0000313" key="3">
    <source>
        <dbReference type="EMBL" id="MDO3384130.1"/>
    </source>
</evidence>
<proteinExistence type="predicted"/>
<reference evidence="3" key="1">
    <citation type="submission" date="2023-07" db="EMBL/GenBank/DDBJ databases">
        <title>Gilvimarinus algae sp. nov., isolated from the surface of Kelp.</title>
        <authorList>
            <person name="Sun Y.Y."/>
            <person name="Gong Y."/>
            <person name="Du Z.J."/>
        </authorList>
    </citation>
    <scope>NUCLEOTIDE SEQUENCE</scope>
    <source>
        <strain evidence="3">SDUM040014</strain>
    </source>
</reference>
<dbReference type="Pfam" id="PF14333">
    <property type="entry name" value="DUF4389"/>
    <property type="match status" value="1"/>
</dbReference>
<feature type="transmembrane region" description="Helical" evidence="2">
    <location>
        <begin position="20"/>
        <end position="49"/>
    </location>
</feature>
<keyword evidence="2" id="KW-0812">Transmembrane</keyword>
<keyword evidence="2" id="KW-0472">Membrane</keyword>
<sequence length="137" mass="15333">MDNEKLKSNLLSADHWMRLVFMLLFSVILYVAGIVMSILVIVQFIFALITGKDNPNLRQLGDSLSQFIYAALRFLTYNTDEKPFPFADWPKPAPIVEEPEVKDEPPVAKAEPAPTPAEVVVDPASESDMDSDPKEPK</sequence>